<dbReference type="EMBL" id="AP021876">
    <property type="protein sequence ID" value="BBO80286.1"/>
    <property type="molecule type" value="Genomic_DNA"/>
</dbReference>
<sequence>MPSLSGACHLVRVRKLGVPQESRDAFDMLGEADLLKPVLRDRLKSMVGFRNVAVHGYRKLNIEIVRTIVETRLGDFREFAKVVLQEGHE</sequence>
<protein>
    <recommendedName>
        <fullName evidence="7">DUF86 domain-containing protein</fullName>
    </recommendedName>
</protein>
<dbReference type="GO" id="GO:0110001">
    <property type="term" value="C:toxin-antitoxin complex"/>
    <property type="evidence" value="ECO:0007669"/>
    <property type="project" value="InterPro"/>
</dbReference>
<dbReference type="KEGG" id="dov:DSCO28_08520"/>
<dbReference type="PANTHER" id="PTHR33397">
    <property type="entry name" value="UPF0331 PROTEIN YUTE"/>
    <property type="match status" value="1"/>
</dbReference>
<dbReference type="GO" id="GO:0016787">
    <property type="term" value="F:hydrolase activity"/>
    <property type="evidence" value="ECO:0007669"/>
    <property type="project" value="UniProtKB-KW"/>
</dbReference>
<evidence type="ECO:0000256" key="4">
    <source>
        <dbReference type="ARBA" id="ARBA00024207"/>
    </source>
</evidence>
<evidence type="ECO:0000256" key="2">
    <source>
        <dbReference type="ARBA" id="ARBA00022722"/>
    </source>
</evidence>
<keyword evidence="3" id="KW-0378">Hydrolase</keyword>
<evidence type="ECO:0000256" key="1">
    <source>
        <dbReference type="ARBA" id="ARBA00022649"/>
    </source>
</evidence>
<dbReference type="NCBIfam" id="NF047751">
    <property type="entry name" value="HepT_toxin"/>
    <property type="match status" value="1"/>
</dbReference>
<evidence type="ECO:0008006" key="7">
    <source>
        <dbReference type="Google" id="ProtNLM"/>
    </source>
</evidence>
<keyword evidence="2" id="KW-0540">Nuclease</keyword>
<dbReference type="Gene3D" id="1.20.120.580">
    <property type="entry name" value="bsu32300-like"/>
    <property type="match status" value="1"/>
</dbReference>
<dbReference type="InterPro" id="IPR037038">
    <property type="entry name" value="HepT-like_sf"/>
</dbReference>
<dbReference type="AlphaFoldDB" id="A0A5K7ZH25"/>
<dbReference type="Pfam" id="PF01934">
    <property type="entry name" value="HepT-like"/>
    <property type="match status" value="1"/>
</dbReference>
<dbReference type="GO" id="GO:0004540">
    <property type="term" value="F:RNA nuclease activity"/>
    <property type="evidence" value="ECO:0007669"/>
    <property type="project" value="InterPro"/>
</dbReference>
<dbReference type="InterPro" id="IPR052379">
    <property type="entry name" value="Type_VII_TA_RNase"/>
</dbReference>
<dbReference type="Proteomes" id="UP000425960">
    <property type="component" value="Chromosome"/>
</dbReference>
<dbReference type="PANTHER" id="PTHR33397:SF3">
    <property type="entry name" value="MRNA NUCLEASE HEPT"/>
    <property type="match status" value="1"/>
</dbReference>
<gene>
    <name evidence="5" type="ORF">DSCO28_08520</name>
</gene>
<dbReference type="InterPro" id="IPR008201">
    <property type="entry name" value="HepT-like"/>
</dbReference>
<organism evidence="5 6">
    <name type="scientific">Desulfosarcina ovata subsp. sediminis</name>
    <dbReference type="NCBI Taxonomy" id="885957"/>
    <lineage>
        <taxon>Bacteria</taxon>
        <taxon>Pseudomonadati</taxon>
        <taxon>Thermodesulfobacteriota</taxon>
        <taxon>Desulfobacteria</taxon>
        <taxon>Desulfobacterales</taxon>
        <taxon>Desulfosarcinaceae</taxon>
        <taxon>Desulfosarcina</taxon>
    </lineage>
</organism>
<accession>A0A5K7ZH25</accession>
<evidence type="ECO:0000313" key="6">
    <source>
        <dbReference type="Proteomes" id="UP000425960"/>
    </source>
</evidence>
<name>A0A5K7ZH25_9BACT</name>
<proteinExistence type="inferred from homology"/>
<evidence type="ECO:0000313" key="5">
    <source>
        <dbReference type="EMBL" id="BBO80286.1"/>
    </source>
</evidence>
<keyword evidence="1" id="KW-1277">Toxin-antitoxin system</keyword>
<comment type="similarity">
    <text evidence="4">Belongs to the HepT RNase toxin family.</text>
</comment>
<evidence type="ECO:0000256" key="3">
    <source>
        <dbReference type="ARBA" id="ARBA00022801"/>
    </source>
</evidence>
<reference evidence="5 6" key="1">
    <citation type="submission" date="2019-11" db="EMBL/GenBank/DDBJ databases">
        <title>Comparative genomics of hydrocarbon-degrading Desulfosarcina strains.</title>
        <authorList>
            <person name="Watanabe M."/>
            <person name="Kojima H."/>
            <person name="Fukui M."/>
        </authorList>
    </citation>
    <scope>NUCLEOTIDE SEQUENCE [LARGE SCALE GENOMIC DNA]</scope>
    <source>
        <strain evidence="5 6">28bB2T</strain>
    </source>
</reference>